<dbReference type="Proteomes" id="UP000007148">
    <property type="component" value="Unassembled WGS sequence"/>
</dbReference>
<dbReference type="eggNOG" id="KOG1497">
    <property type="taxonomic scope" value="Eukaryota"/>
</dbReference>
<dbReference type="AlphaFoldDB" id="G4T5L2"/>
<reference evidence="9 10" key="1">
    <citation type="journal article" date="2011" name="PLoS Pathog.">
        <title>Endophytic Life Strategies Decoded by Genome and Transcriptome Analyses of the Mutualistic Root Symbiont Piriformospora indica.</title>
        <authorList>
            <person name="Zuccaro A."/>
            <person name="Lahrmann U."/>
            <person name="Guldener U."/>
            <person name="Langen G."/>
            <person name="Pfiffi S."/>
            <person name="Biedenkopf D."/>
            <person name="Wong P."/>
            <person name="Samans B."/>
            <person name="Grimm C."/>
            <person name="Basiewicz M."/>
            <person name="Murat C."/>
            <person name="Martin F."/>
            <person name="Kogel K.H."/>
        </authorList>
    </citation>
    <scope>NUCLEOTIDE SEQUENCE [LARGE SCALE GENOMIC DNA]</scope>
    <source>
        <strain evidence="9 10">DSM 11827</strain>
    </source>
</reference>
<dbReference type="EMBL" id="CAFZ01000003">
    <property type="protein sequence ID" value="CCA66582.1"/>
    <property type="molecule type" value="Genomic_DNA"/>
</dbReference>
<dbReference type="InParanoid" id="G4T5L2"/>
<evidence type="ECO:0000256" key="4">
    <source>
        <dbReference type="ARBA" id="ARBA00014881"/>
    </source>
</evidence>
<evidence type="ECO:0000256" key="1">
    <source>
        <dbReference type="ARBA" id="ARBA00004123"/>
    </source>
</evidence>
<evidence type="ECO:0000256" key="5">
    <source>
        <dbReference type="ARBA" id="ARBA00022490"/>
    </source>
</evidence>
<dbReference type="STRING" id="1109443.G4T5L2"/>
<gene>
    <name evidence="9" type="ORF">PIIN_00265</name>
</gene>
<dbReference type="InterPro" id="IPR000717">
    <property type="entry name" value="PCI_dom"/>
</dbReference>
<dbReference type="PANTHER" id="PTHR10855:SF2">
    <property type="entry name" value="COP9 SIGNALOSOME COMPLEX SUBUNIT 4"/>
    <property type="match status" value="1"/>
</dbReference>
<evidence type="ECO:0000259" key="8">
    <source>
        <dbReference type="PROSITE" id="PS50250"/>
    </source>
</evidence>
<comment type="caution">
    <text evidence="9">The sequence shown here is derived from an EMBL/GenBank/DDBJ whole genome shotgun (WGS) entry which is preliminary data.</text>
</comment>
<organism evidence="9 10">
    <name type="scientific">Serendipita indica (strain DSM 11827)</name>
    <name type="common">Root endophyte fungus</name>
    <name type="synonym">Piriformospora indica</name>
    <dbReference type="NCBI Taxonomy" id="1109443"/>
    <lineage>
        <taxon>Eukaryota</taxon>
        <taxon>Fungi</taxon>
        <taxon>Dikarya</taxon>
        <taxon>Basidiomycota</taxon>
        <taxon>Agaricomycotina</taxon>
        <taxon>Agaricomycetes</taxon>
        <taxon>Sebacinales</taxon>
        <taxon>Serendipitaceae</taxon>
        <taxon>Serendipita</taxon>
    </lineage>
</organism>
<feature type="domain" description="PCI" evidence="8">
    <location>
        <begin position="187"/>
        <end position="392"/>
    </location>
</feature>
<dbReference type="GO" id="GO:0008180">
    <property type="term" value="C:COP9 signalosome"/>
    <property type="evidence" value="ECO:0007669"/>
    <property type="project" value="UniProtKB-KW"/>
</dbReference>
<dbReference type="SUPFAM" id="SSF46785">
    <property type="entry name" value="Winged helix' DNA-binding domain"/>
    <property type="match status" value="1"/>
</dbReference>
<protein>
    <recommendedName>
        <fullName evidence="4">COP9 signalosome complex subunit 4</fullName>
    </recommendedName>
</protein>
<evidence type="ECO:0000256" key="7">
    <source>
        <dbReference type="ARBA" id="ARBA00023242"/>
    </source>
</evidence>
<dbReference type="InterPro" id="IPR054559">
    <property type="entry name" value="PSMD12-CSN4-like_N"/>
</dbReference>
<dbReference type="InterPro" id="IPR036390">
    <property type="entry name" value="WH_DNA-bd_sf"/>
</dbReference>
<dbReference type="OrthoDB" id="295656at2759"/>
<comment type="subcellular location">
    <subcellularLocation>
        <location evidence="2">Cytoplasm</location>
    </subcellularLocation>
    <subcellularLocation>
        <location evidence="1">Nucleus</location>
    </subcellularLocation>
</comment>
<comment type="similarity">
    <text evidence="3">Belongs to the CSN4 family.</text>
</comment>
<accession>G4T5L2</accession>
<dbReference type="InterPro" id="IPR036388">
    <property type="entry name" value="WH-like_DNA-bd_sf"/>
</dbReference>
<keyword evidence="5" id="KW-0963">Cytoplasm</keyword>
<dbReference type="Pfam" id="PF22241">
    <property type="entry name" value="PSMD12-CSN4_N"/>
    <property type="match status" value="1"/>
</dbReference>
<keyword evidence="6" id="KW-0736">Signalosome</keyword>
<keyword evidence="7" id="KW-0539">Nucleus</keyword>
<dbReference type="HOGENOM" id="CLU_028132_1_1_1"/>
<proteinExistence type="inferred from homology"/>
<dbReference type="Pfam" id="PF01399">
    <property type="entry name" value="PCI"/>
    <property type="match status" value="1"/>
</dbReference>
<name>G4T5L2_SERID</name>
<dbReference type="InterPro" id="IPR040134">
    <property type="entry name" value="PSMD12/CSN4"/>
</dbReference>
<dbReference type="OMA" id="KNIMHTV"/>
<evidence type="ECO:0000256" key="2">
    <source>
        <dbReference type="ARBA" id="ARBA00004496"/>
    </source>
</evidence>
<evidence type="ECO:0000256" key="6">
    <source>
        <dbReference type="ARBA" id="ARBA00022790"/>
    </source>
</evidence>
<sequence>MDKRLAELATVTVQRNKAQGYQTLLEENLKNKENVIKIVKNVVTQDHVGLVIGRQIISDLVKALETKQISDDDARRDIIQQTLEILQPKVVSFDEQATALRLQMADFLEADEDWTGAARVLMGIQPDSSSKTWSDEEKLRLYIRIIRLLLEEEDWVQADAYYKRATLFINSTQDRELQLTFKLCQARMSDFGRKFLEAAMRYHELSCATGELDEEECNNALSAAITCAVLAPAGPNRSRMLATLYRDERAASLDNYNMLTKMFLDHIIRPAEVQKFEKTLRPHQLAKIAQSANDRMASRMTEEDTDTTMADAGVAVSTRTGPQTVLDRAVMEHNILSCSNIYNNITFSGLGALLDVTPGAAETMARRMIEQGRLRGHIDQVEKLIWFEGPEEDDAQGKAGGLGDVDQNTEETGAPYTKKWDHQIRNTAASVEDIVQKLVEKGLVQPSIIMA</sequence>
<evidence type="ECO:0000313" key="9">
    <source>
        <dbReference type="EMBL" id="CCA66582.1"/>
    </source>
</evidence>
<dbReference type="PROSITE" id="PS50250">
    <property type="entry name" value="PCI"/>
    <property type="match status" value="1"/>
</dbReference>
<keyword evidence="10" id="KW-1185">Reference proteome</keyword>
<dbReference type="Gene3D" id="1.10.10.10">
    <property type="entry name" value="Winged helix-like DNA-binding domain superfamily/Winged helix DNA-binding domain"/>
    <property type="match status" value="1"/>
</dbReference>
<dbReference type="PANTHER" id="PTHR10855">
    <property type="entry name" value="26S PROTEASOME NON-ATPASE REGULATORY SUBUNIT 12/COP9 SIGNALOSOME COMPLEX SUBUNIT 4"/>
    <property type="match status" value="1"/>
</dbReference>
<evidence type="ECO:0000313" key="10">
    <source>
        <dbReference type="Proteomes" id="UP000007148"/>
    </source>
</evidence>
<dbReference type="GO" id="GO:0005829">
    <property type="term" value="C:cytosol"/>
    <property type="evidence" value="ECO:0007669"/>
    <property type="project" value="TreeGrafter"/>
</dbReference>
<evidence type="ECO:0000256" key="3">
    <source>
        <dbReference type="ARBA" id="ARBA00010417"/>
    </source>
</evidence>